<evidence type="ECO:0000256" key="1">
    <source>
        <dbReference type="ARBA" id="ARBA00013860"/>
    </source>
</evidence>
<dbReference type="EMBL" id="NOXS01000035">
    <property type="protein sequence ID" value="OYQ16919.1"/>
    <property type="molecule type" value="Genomic_DNA"/>
</dbReference>
<evidence type="ECO:0000256" key="4">
    <source>
        <dbReference type="ARBA" id="ARBA00023015"/>
    </source>
</evidence>
<sequence length="160" mass="17675">MALFLSTFVNKVDKKGRVSVPAPFRTALAEQPYAGILAYRSLHGPWIEAAGIDRLQKFSDELEQLDPDRPEEAERYTLLSTLLGETYQLAWDEGGRVLLPQPLLDYAGIGEEAAFVGQGKHFLIRDPSQQRAIVEATIASRLEAKKSKDSPPKAPSPGRD</sequence>
<dbReference type="RefSeq" id="WP_094410556.1">
    <property type="nucleotide sequence ID" value="NZ_BMJZ01000003.1"/>
</dbReference>
<accession>A0A255XIX1</accession>
<dbReference type="OrthoDB" id="9807753at2"/>
<evidence type="ECO:0000256" key="5">
    <source>
        <dbReference type="ARBA" id="ARBA00023125"/>
    </source>
</evidence>
<dbReference type="GO" id="GO:0009295">
    <property type="term" value="C:nucleoid"/>
    <property type="evidence" value="ECO:0007669"/>
    <property type="project" value="UniProtKB-SubCell"/>
</dbReference>
<dbReference type="InterPro" id="IPR038619">
    <property type="entry name" value="MraZ_sf"/>
</dbReference>
<proteinExistence type="inferred from homology"/>
<feature type="region of interest" description="Disordered" evidence="8">
    <location>
        <begin position="141"/>
        <end position="160"/>
    </location>
</feature>
<keyword evidence="11" id="KW-1185">Reference proteome</keyword>
<comment type="subunit">
    <text evidence="7">Forms oligomers.</text>
</comment>
<dbReference type="PANTHER" id="PTHR34701:SF1">
    <property type="entry name" value="TRANSCRIPTIONAL REGULATOR MRAZ"/>
    <property type="match status" value="1"/>
</dbReference>
<dbReference type="InterPro" id="IPR035644">
    <property type="entry name" value="MraZ_C"/>
</dbReference>
<comment type="similarity">
    <text evidence="7">Belongs to the MraZ family.</text>
</comment>
<feature type="domain" description="SpoVT-AbrB" evidence="9">
    <location>
        <begin position="7"/>
        <end position="54"/>
    </location>
</feature>
<keyword evidence="3" id="KW-0677">Repeat</keyword>
<keyword evidence="4 7" id="KW-0805">Transcription regulation</keyword>
<keyword evidence="2 7" id="KW-0963">Cytoplasm</keyword>
<evidence type="ECO:0000259" key="9">
    <source>
        <dbReference type="PROSITE" id="PS51740"/>
    </source>
</evidence>
<dbReference type="HAMAP" id="MF_01008">
    <property type="entry name" value="MraZ"/>
    <property type="match status" value="1"/>
</dbReference>
<dbReference type="InterPro" id="IPR007159">
    <property type="entry name" value="SpoVT-AbrB_dom"/>
</dbReference>
<name>A0A255XIX1_9PROT</name>
<dbReference type="Pfam" id="PF02381">
    <property type="entry name" value="MraZ"/>
    <property type="match status" value="1"/>
</dbReference>
<dbReference type="PROSITE" id="PS51740">
    <property type="entry name" value="SPOVT_ABRB"/>
    <property type="match status" value="2"/>
</dbReference>
<dbReference type="InterPro" id="IPR003444">
    <property type="entry name" value="MraZ"/>
</dbReference>
<evidence type="ECO:0000313" key="11">
    <source>
        <dbReference type="Proteomes" id="UP000216361"/>
    </source>
</evidence>
<dbReference type="GO" id="GO:2000143">
    <property type="term" value="P:negative regulation of DNA-templated transcription initiation"/>
    <property type="evidence" value="ECO:0007669"/>
    <property type="project" value="TreeGrafter"/>
</dbReference>
<dbReference type="Proteomes" id="UP000216361">
    <property type="component" value="Unassembled WGS sequence"/>
</dbReference>
<dbReference type="GO" id="GO:0005737">
    <property type="term" value="C:cytoplasm"/>
    <property type="evidence" value="ECO:0007669"/>
    <property type="project" value="UniProtKB-UniRule"/>
</dbReference>
<evidence type="ECO:0000313" key="10">
    <source>
        <dbReference type="EMBL" id="OYQ16919.1"/>
    </source>
</evidence>
<evidence type="ECO:0000256" key="6">
    <source>
        <dbReference type="ARBA" id="ARBA00023163"/>
    </source>
</evidence>
<feature type="domain" description="SpoVT-AbrB" evidence="9">
    <location>
        <begin position="86"/>
        <end position="129"/>
    </location>
</feature>
<dbReference type="CDD" id="cd16320">
    <property type="entry name" value="MraZ_N"/>
    <property type="match status" value="1"/>
</dbReference>
<dbReference type="AlphaFoldDB" id="A0A255XIX1"/>
<evidence type="ECO:0000256" key="3">
    <source>
        <dbReference type="ARBA" id="ARBA00022737"/>
    </source>
</evidence>
<dbReference type="InterPro" id="IPR035642">
    <property type="entry name" value="MraZ_N"/>
</dbReference>
<dbReference type="PANTHER" id="PTHR34701">
    <property type="entry name" value="TRANSCRIPTIONAL REGULATOR MRAZ"/>
    <property type="match status" value="1"/>
</dbReference>
<organism evidence="10 11">
    <name type="scientific">Elstera cyanobacteriorum</name>
    <dbReference type="NCBI Taxonomy" id="2022747"/>
    <lineage>
        <taxon>Bacteria</taxon>
        <taxon>Pseudomonadati</taxon>
        <taxon>Pseudomonadota</taxon>
        <taxon>Alphaproteobacteria</taxon>
        <taxon>Rhodospirillales</taxon>
        <taxon>Rhodospirillaceae</taxon>
        <taxon>Elstera</taxon>
    </lineage>
</organism>
<feature type="compositionally biased region" description="Basic and acidic residues" evidence="8">
    <location>
        <begin position="142"/>
        <end position="151"/>
    </location>
</feature>
<dbReference type="InterPro" id="IPR037914">
    <property type="entry name" value="SpoVT-AbrB_sf"/>
</dbReference>
<protein>
    <recommendedName>
        <fullName evidence="1 7">Transcriptional regulator MraZ</fullName>
    </recommendedName>
</protein>
<dbReference type="Gene3D" id="3.40.1550.20">
    <property type="entry name" value="Transcriptional regulator MraZ domain"/>
    <property type="match status" value="1"/>
</dbReference>
<dbReference type="GO" id="GO:0003700">
    <property type="term" value="F:DNA-binding transcription factor activity"/>
    <property type="evidence" value="ECO:0007669"/>
    <property type="project" value="UniProtKB-UniRule"/>
</dbReference>
<dbReference type="SUPFAM" id="SSF89447">
    <property type="entry name" value="AbrB/MazE/MraZ-like"/>
    <property type="match status" value="1"/>
</dbReference>
<keyword evidence="6 7" id="KW-0804">Transcription</keyword>
<dbReference type="CDD" id="cd16321">
    <property type="entry name" value="MraZ_C"/>
    <property type="match status" value="1"/>
</dbReference>
<evidence type="ECO:0000256" key="2">
    <source>
        <dbReference type="ARBA" id="ARBA00022490"/>
    </source>
</evidence>
<reference evidence="10 11" key="1">
    <citation type="submission" date="2017-07" db="EMBL/GenBank/DDBJ databases">
        <title>Elstera cyanobacteriorum sp. nov., a novel bacterium isolated from cyanobacterial aggregates in a eutrophic lake.</title>
        <authorList>
            <person name="Cai H."/>
        </authorList>
    </citation>
    <scope>NUCLEOTIDE SEQUENCE [LARGE SCALE GENOMIC DNA]</scope>
    <source>
        <strain evidence="10 11">TH019</strain>
    </source>
</reference>
<gene>
    <name evidence="7" type="primary">mraZ</name>
    <name evidence="10" type="ORF">CHR90_18305</name>
</gene>
<dbReference type="GO" id="GO:0000976">
    <property type="term" value="F:transcription cis-regulatory region binding"/>
    <property type="evidence" value="ECO:0007669"/>
    <property type="project" value="TreeGrafter"/>
</dbReference>
<comment type="caution">
    <text evidence="10">The sequence shown here is derived from an EMBL/GenBank/DDBJ whole genome shotgun (WGS) entry which is preliminary data.</text>
</comment>
<keyword evidence="5 7" id="KW-0238">DNA-binding</keyword>
<evidence type="ECO:0000256" key="8">
    <source>
        <dbReference type="SAM" id="MobiDB-lite"/>
    </source>
</evidence>
<evidence type="ECO:0000256" key="7">
    <source>
        <dbReference type="HAMAP-Rule" id="MF_01008"/>
    </source>
</evidence>
<dbReference type="InterPro" id="IPR020603">
    <property type="entry name" value="MraZ_dom"/>
</dbReference>
<comment type="subcellular location">
    <subcellularLocation>
        <location evidence="7">Cytoplasm</location>
        <location evidence="7">Nucleoid</location>
    </subcellularLocation>
</comment>